<proteinExistence type="predicted"/>
<dbReference type="EMBL" id="JAHUZN010000012">
    <property type="protein sequence ID" value="KAG8475201.1"/>
    <property type="molecule type" value="Genomic_DNA"/>
</dbReference>
<organism evidence="1 2">
    <name type="scientific">Gossypium anomalum</name>
    <dbReference type="NCBI Taxonomy" id="47600"/>
    <lineage>
        <taxon>Eukaryota</taxon>
        <taxon>Viridiplantae</taxon>
        <taxon>Streptophyta</taxon>
        <taxon>Embryophyta</taxon>
        <taxon>Tracheophyta</taxon>
        <taxon>Spermatophyta</taxon>
        <taxon>Magnoliopsida</taxon>
        <taxon>eudicotyledons</taxon>
        <taxon>Gunneridae</taxon>
        <taxon>Pentapetalae</taxon>
        <taxon>rosids</taxon>
        <taxon>malvids</taxon>
        <taxon>Malvales</taxon>
        <taxon>Malvaceae</taxon>
        <taxon>Malvoideae</taxon>
        <taxon>Gossypium</taxon>
    </lineage>
</organism>
<dbReference type="AlphaFoldDB" id="A0A8J5Y938"/>
<evidence type="ECO:0000313" key="1">
    <source>
        <dbReference type="EMBL" id="KAG8475201.1"/>
    </source>
</evidence>
<evidence type="ECO:0000313" key="2">
    <source>
        <dbReference type="Proteomes" id="UP000701853"/>
    </source>
</evidence>
<comment type="caution">
    <text evidence="1">The sequence shown here is derived from an EMBL/GenBank/DDBJ whole genome shotgun (WGS) entry which is preliminary data.</text>
</comment>
<keyword evidence="2" id="KW-1185">Reference proteome</keyword>
<dbReference type="Proteomes" id="UP000701853">
    <property type="component" value="Chromosome 12"/>
</dbReference>
<reference evidence="1 2" key="1">
    <citation type="journal article" date="2021" name="bioRxiv">
        <title>The Gossypium anomalum genome as a resource for cotton improvement and evolutionary analysis of hybrid incompatibility.</title>
        <authorList>
            <person name="Grover C.E."/>
            <person name="Yuan D."/>
            <person name="Arick M.A."/>
            <person name="Miller E.R."/>
            <person name="Hu G."/>
            <person name="Peterson D.G."/>
            <person name="Wendel J.F."/>
            <person name="Udall J.A."/>
        </authorList>
    </citation>
    <scope>NUCLEOTIDE SEQUENCE [LARGE SCALE GENOMIC DNA]</scope>
    <source>
        <strain evidence="1">JFW-Udall</strain>
        <tissue evidence="1">Leaf</tissue>
    </source>
</reference>
<accession>A0A8J5Y938</accession>
<evidence type="ECO:0008006" key="3">
    <source>
        <dbReference type="Google" id="ProtNLM"/>
    </source>
</evidence>
<gene>
    <name evidence="1" type="ORF">CXB51_032071</name>
</gene>
<name>A0A8J5Y938_9ROSI</name>
<sequence length="164" mass="19308">MEESIISLSMEDEEEEIIQLGVESFDQETSFANYFVGMGVSISDLGDGRFLVCLYFEVDVDRFEKNRTWNFNSHLLMLYRLQEGENPMIVQLYWVDFWVFTYGLPHGLCPRKRSLLSQMVRLFMCISNMNDYRSYVIPSSKVKFYVPVGYFITSTVNKNYSIEE</sequence>
<protein>
    <recommendedName>
        <fullName evidence="3">DUF4283 domain-containing protein</fullName>
    </recommendedName>
</protein>
<dbReference type="OrthoDB" id="983454at2759"/>